<dbReference type="CDD" id="cd00198">
    <property type="entry name" value="vWFA"/>
    <property type="match status" value="1"/>
</dbReference>
<evidence type="ECO:0000259" key="2">
    <source>
        <dbReference type="PROSITE" id="PS50234"/>
    </source>
</evidence>
<sequence length="354" mass="38729" precursor="true">MGKLRFKLALSVAMHLVMPAQVNGQNITIIPRVDQNASADLELSRMLDFEKGVSLSVRTDPKLVPSARVLEMVNSIDIRDDVGLAITRGYDIDVVHDLVVAWSGGTAEITRIQQTPQGLVVAGLFKDDQGRIATPPEGSLAAYTTGGERLCFEQKTIEGVPDLLPMSFVLLVDRSGSMAEIMPEVREAAKEFVTALPDTAECSVSSFAGDWDFSHRGSEGALNCKPDNFAFDNIQPGGTTNIYGPLRDAYGWLSEPERTDHQKAVILLTDGRATDDAASESQTLAMKEDAYTFVYYMGDSDDRWLRSLADNYFSGGGRASAQLERYFNVVSDAYSAQTVLELHNCPEVKTNVTR</sequence>
<organism evidence="3 4">
    <name type="scientific">Phaeobacter inhibens</name>
    <dbReference type="NCBI Taxonomy" id="221822"/>
    <lineage>
        <taxon>Bacteria</taxon>
        <taxon>Pseudomonadati</taxon>
        <taxon>Pseudomonadota</taxon>
        <taxon>Alphaproteobacteria</taxon>
        <taxon>Rhodobacterales</taxon>
        <taxon>Roseobacteraceae</taxon>
        <taxon>Phaeobacter</taxon>
    </lineage>
</organism>
<proteinExistence type="predicted"/>
<evidence type="ECO:0000313" key="4">
    <source>
        <dbReference type="Proteomes" id="UP000236447"/>
    </source>
</evidence>
<protein>
    <submittedName>
        <fullName evidence="3">Mg-chelatase subunit ChlD</fullName>
    </submittedName>
</protein>
<dbReference type="EMBL" id="CP010725">
    <property type="protein sequence ID" value="AUQ99934.1"/>
    <property type="molecule type" value="Genomic_DNA"/>
</dbReference>
<keyword evidence="1" id="KW-0732">Signal</keyword>
<feature type="domain" description="VWFA" evidence="2">
    <location>
        <begin position="167"/>
        <end position="352"/>
    </location>
</feature>
<dbReference type="RefSeq" id="WP_158526341.1">
    <property type="nucleotide sequence ID" value="NZ_CP010725.1"/>
</dbReference>
<evidence type="ECO:0000313" key="3">
    <source>
        <dbReference type="EMBL" id="AUQ99934.1"/>
    </source>
</evidence>
<reference evidence="3 4" key="2">
    <citation type="journal article" date="2017" name="Genome Biol. Evol.">
        <title>Trajectories and Drivers of Genome Evolution in Surface-Associated Marine Phaeobacter.</title>
        <authorList>
            <person name="Freese H.M."/>
            <person name="Sikorski J."/>
            <person name="Bunk B."/>
            <person name="Scheuner C."/>
            <person name="Meier-Kolthoff J.P."/>
            <person name="Sproer C."/>
            <person name="Gram L."/>
            <person name="Overmann J."/>
        </authorList>
    </citation>
    <scope>NUCLEOTIDE SEQUENCE [LARGE SCALE GENOMIC DNA]</scope>
    <source>
        <strain evidence="3 4">P88</strain>
    </source>
</reference>
<dbReference type="InterPro" id="IPR036465">
    <property type="entry name" value="vWFA_dom_sf"/>
</dbReference>
<dbReference type="SUPFAM" id="SSF53300">
    <property type="entry name" value="vWA-like"/>
    <property type="match status" value="1"/>
</dbReference>
<accession>A0A2I7KBF4</accession>
<feature type="chain" id="PRO_5014331606" evidence="1">
    <location>
        <begin position="23"/>
        <end position="354"/>
    </location>
</feature>
<dbReference type="InterPro" id="IPR002035">
    <property type="entry name" value="VWF_A"/>
</dbReference>
<reference evidence="3 4" key="1">
    <citation type="journal article" date="2017" name="Front. Microbiol.">
        <title>Phaeobacter piscinae sp. nov., a species of the Roseobacter group and potential aquaculture probiont.</title>
        <authorList>
            <person name="Sonnenschein E.C."/>
            <person name="Phippen C.B.W."/>
            <person name="Nielsen K.F."/>
            <person name="Mateiu R.V."/>
            <person name="Melchiorsen J."/>
            <person name="Gram L."/>
            <person name="Overmann J."/>
            <person name="Freese H.M."/>
        </authorList>
    </citation>
    <scope>NUCLEOTIDE SEQUENCE [LARGE SCALE GENOMIC DNA]</scope>
    <source>
        <strain evidence="3 4">P88</strain>
    </source>
</reference>
<dbReference type="AlphaFoldDB" id="A0A2I7KBF4"/>
<feature type="signal peptide" evidence="1">
    <location>
        <begin position="1"/>
        <end position="22"/>
    </location>
</feature>
<name>A0A2I7KBF4_9RHOB</name>
<dbReference type="PROSITE" id="PS50234">
    <property type="entry name" value="VWFA"/>
    <property type="match status" value="1"/>
</dbReference>
<dbReference type="Gene3D" id="3.40.50.410">
    <property type="entry name" value="von Willebrand factor, type A domain"/>
    <property type="match status" value="1"/>
</dbReference>
<dbReference type="Pfam" id="PF00092">
    <property type="entry name" value="VWA"/>
    <property type="match status" value="1"/>
</dbReference>
<dbReference type="Proteomes" id="UP000236447">
    <property type="component" value="Chromosome"/>
</dbReference>
<gene>
    <name evidence="3" type="ORF">PhaeoP88_02579</name>
</gene>
<evidence type="ECO:0000256" key="1">
    <source>
        <dbReference type="SAM" id="SignalP"/>
    </source>
</evidence>
<dbReference type="SMART" id="SM00327">
    <property type="entry name" value="VWA"/>
    <property type="match status" value="1"/>
</dbReference>